<dbReference type="RefSeq" id="XP_025367884.1">
    <property type="nucleotide sequence ID" value="XM_025514460.1"/>
</dbReference>
<dbReference type="EMBL" id="KZ819408">
    <property type="protein sequence ID" value="PWN40724.1"/>
    <property type="molecule type" value="Genomic_DNA"/>
</dbReference>
<reference evidence="2 3" key="1">
    <citation type="journal article" date="2018" name="Mol. Biol. Evol.">
        <title>Broad Genomic Sampling Reveals a Smut Pathogenic Ancestry of the Fungal Clade Ustilaginomycotina.</title>
        <authorList>
            <person name="Kijpornyongpan T."/>
            <person name="Mondo S.J."/>
            <person name="Barry K."/>
            <person name="Sandor L."/>
            <person name="Lee J."/>
            <person name="Lipzen A."/>
            <person name="Pangilinan J."/>
            <person name="LaButti K."/>
            <person name="Hainaut M."/>
            <person name="Henrissat B."/>
            <person name="Grigoriev I.V."/>
            <person name="Spatafora J.W."/>
            <person name="Aime M.C."/>
        </authorList>
    </citation>
    <scope>NUCLEOTIDE SEQUENCE [LARGE SCALE GENOMIC DNA]</scope>
    <source>
        <strain evidence="2 3">MCA 4658</strain>
    </source>
</reference>
<protein>
    <submittedName>
        <fullName evidence="2">Uncharacterized protein</fullName>
    </submittedName>
</protein>
<organism evidence="2 3">
    <name type="scientific">Ceraceosorus guamensis</name>
    <dbReference type="NCBI Taxonomy" id="1522189"/>
    <lineage>
        <taxon>Eukaryota</taxon>
        <taxon>Fungi</taxon>
        <taxon>Dikarya</taxon>
        <taxon>Basidiomycota</taxon>
        <taxon>Ustilaginomycotina</taxon>
        <taxon>Exobasidiomycetes</taxon>
        <taxon>Ceraceosorales</taxon>
        <taxon>Ceraceosoraceae</taxon>
        <taxon>Ceraceosorus</taxon>
    </lineage>
</organism>
<accession>A0A316VU28</accession>
<dbReference type="GeneID" id="37036330"/>
<dbReference type="Proteomes" id="UP000245783">
    <property type="component" value="Unassembled WGS sequence"/>
</dbReference>
<gene>
    <name evidence="2" type="ORF">IE81DRAFT_325253</name>
</gene>
<evidence type="ECO:0000256" key="1">
    <source>
        <dbReference type="SAM" id="SignalP"/>
    </source>
</evidence>
<dbReference type="AlphaFoldDB" id="A0A316VU28"/>
<sequence length="97" mass="10342">MKLYISTLLSIIVTLLCLARTGEASPLVVPSRQQQRKTCGNLIRGKPLLVKFCRAYLGNYRPAVLASTTTATITATSTPPPITVTVATTTSTVTSTM</sequence>
<evidence type="ECO:0000313" key="2">
    <source>
        <dbReference type="EMBL" id="PWN40724.1"/>
    </source>
</evidence>
<feature type="signal peptide" evidence="1">
    <location>
        <begin position="1"/>
        <end position="24"/>
    </location>
</feature>
<keyword evidence="1" id="KW-0732">Signal</keyword>
<keyword evidence="3" id="KW-1185">Reference proteome</keyword>
<proteinExistence type="predicted"/>
<name>A0A316VU28_9BASI</name>
<dbReference type="InParanoid" id="A0A316VU28"/>
<evidence type="ECO:0000313" key="3">
    <source>
        <dbReference type="Proteomes" id="UP000245783"/>
    </source>
</evidence>
<feature type="chain" id="PRO_5016289078" evidence="1">
    <location>
        <begin position="25"/>
        <end position="97"/>
    </location>
</feature>